<gene>
    <name evidence="1" type="ORF">WSS_A15244</name>
</gene>
<name>K8XKC0_RHOOP</name>
<proteinExistence type="predicted"/>
<dbReference type="Gene3D" id="1.10.30.50">
    <property type="match status" value="1"/>
</dbReference>
<reference evidence="1 2" key="1">
    <citation type="journal article" date="2013" name="Genome Announc.">
        <title>Draft Genome Sequence of Rhodococcus opacus Strain M213 Shows a Diverse Catabolic Potential.</title>
        <authorList>
            <person name="Pathak A."/>
            <person name="Green S.J."/>
            <person name="Ogram A."/>
            <person name="Chauhan A."/>
        </authorList>
    </citation>
    <scope>NUCLEOTIDE SEQUENCE [LARGE SCALE GENOMIC DNA]</scope>
    <source>
        <strain evidence="1 2">M213</strain>
    </source>
</reference>
<sequence>MTDITNAEKEARKALFAEGLKRCSKCSEALPIDSFQPNARGWMGLRSRCRDCENVKSAEYRRTHQAQERDRVRRHWDADPMGQRLNSGAVRARRLGVLVESFTAEDLRTDWARRGISPDHDAYTGQPLQDGWHLDHAVPLSAPGTPGHVISNLVPTNPGTNIVKRRRHWLDYIADRAEALKEIAA</sequence>
<protein>
    <recommendedName>
        <fullName evidence="3">HNH nuclease domain-containing protein</fullName>
    </recommendedName>
</protein>
<evidence type="ECO:0000313" key="1">
    <source>
        <dbReference type="EMBL" id="EKT81859.1"/>
    </source>
</evidence>
<evidence type="ECO:0008006" key="3">
    <source>
        <dbReference type="Google" id="ProtNLM"/>
    </source>
</evidence>
<comment type="caution">
    <text evidence="1">The sequence shown here is derived from an EMBL/GenBank/DDBJ whole genome shotgun (WGS) entry which is preliminary data.</text>
</comment>
<accession>K8XKC0</accession>
<evidence type="ECO:0000313" key="2">
    <source>
        <dbReference type="Proteomes" id="UP000005951"/>
    </source>
</evidence>
<dbReference type="Proteomes" id="UP000005951">
    <property type="component" value="Unassembled WGS sequence"/>
</dbReference>
<dbReference type="AlphaFoldDB" id="K8XKC0"/>
<dbReference type="EMBL" id="AJYC02000047">
    <property type="protein sequence ID" value="EKT81859.1"/>
    <property type="molecule type" value="Genomic_DNA"/>
</dbReference>
<organism evidence="1 2">
    <name type="scientific">Rhodococcus opacus M213</name>
    <dbReference type="NCBI Taxonomy" id="1129896"/>
    <lineage>
        <taxon>Bacteria</taxon>
        <taxon>Bacillati</taxon>
        <taxon>Actinomycetota</taxon>
        <taxon>Actinomycetes</taxon>
        <taxon>Mycobacteriales</taxon>
        <taxon>Nocardiaceae</taxon>
        <taxon>Rhodococcus</taxon>
    </lineage>
</organism>